<dbReference type="GO" id="GO:0016757">
    <property type="term" value="F:glycosyltransferase activity"/>
    <property type="evidence" value="ECO:0007669"/>
    <property type="project" value="UniProtKB-KW"/>
</dbReference>
<dbReference type="Gene3D" id="3.90.550.10">
    <property type="entry name" value="Spore Coat Polysaccharide Biosynthesis Protein SpsA, Chain A"/>
    <property type="match status" value="1"/>
</dbReference>
<organism evidence="6 7">
    <name type="scientific">Candidatus Woesebacteria bacterium GW2011_GWB1_45_5</name>
    <dbReference type="NCBI Taxonomy" id="1618581"/>
    <lineage>
        <taxon>Bacteria</taxon>
        <taxon>Candidatus Woeseibacteriota</taxon>
    </lineage>
</organism>
<dbReference type="PANTHER" id="PTHR43630">
    <property type="entry name" value="POLY-BETA-1,6-N-ACETYL-D-GLUCOSAMINE SYNTHASE"/>
    <property type="match status" value="1"/>
</dbReference>
<keyword evidence="4" id="KW-1133">Transmembrane helix</keyword>
<dbReference type="EMBL" id="LCLA01000052">
    <property type="protein sequence ID" value="KKU08990.1"/>
    <property type="molecule type" value="Genomic_DNA"/>
</dbReference>
<keyword evidence="3" id="KW-0808">Transferase</keyword>
<feature type="transmembrane region" description="Helical" evidence="4">
    <location>
        <begin position="283"/>
        <end position="302"/>
    </location>
</feature>
<keyword evidence="2" id="KW-0328">Glycosyltransferase</keyword>
<dbReference type="SUPFAM" id="SSF53448">
    <property type="entry name" value="Nucleotide-diphospho-sugar transferases"/>
    <property type="match status" value="1"/>
</dbReference>
<evidence type="ECO:0000256" key="3">
    <source>
        <dbReference type="ARBA" id="ARBA00022679"/>
    </source>
</evidence>
<feature type="transmembrane region" description="Helical" evidence="4">
    <location>
        <begin position="259"/>
        <end position="276"/>
    </location>
</feature>
<reference evidence="6 7" key="1">
    <citation type="journal article" date="2015" name="Nature">
        <title>rRNA introns, odd ribosomes, and small enigmatic genomes across a large radiation of phyla.</title>
        <authorList>
            <person name="Brown C.T."/>
            <person name="Hug L.A."/>
            <person name="Thomas B.C."/>
            <person name="Sharon I."/>
            <person name="Castelle C.J."/>
            <person name="Singh A."/>
            <person name="Wilkins M.J."/>
            <person name="Williams K.H."/>
            <person name="Banfield J.F."/>
        </authorList>
    </citation>
    <scope>NUCLEOTIDE SEQUENCE [LARGE SCALE GENOMIC DNA]</scope>
</reference>
<keyword evidence="4" id="KW-0812">Transmembrane</keyword>
<dbReference type="AlphaFoldDB" id="A0A0G1QJX6"/>
<evidence type="ECO:0000313" key="6">
    <source>
        <dbReference type="EMBL" id="KKU08990.1"/>
    </source>
</evidence>
<comment type="similarity">
    <text evidence="1">Belongs to the glycosyltransferase 2 family.</text>
</comment>
<accession>A0A0G1QJX6</accession>
<evidence type="ECO:0000259" key="5">
    <source>
        <dbReference type="Pfam" id="PF00535"/>
    </source>
</evidence>
<evidence type="ECO:0000313" key="7">
    <source>
        <dbReference type="Proteomes" id="UP000034329"/>
    </source>
</evidence>
<evidence type="ECO:0000256" key="2">
    <source>
        <dbReference type="ARBA" id="ARBA00022676"/>
    </source>
</evidence>
<dbReference type="InterPro" id="IPR029044">
    <property type="entry name" value="Nucleotide-diphossugar_trans"/>
</dbReference>
<evidence type="ECO:0000256" key="1">
    <source>
        <dbReference type="ARBA" id="ARBA00006739"/>
    </source>
</evidence>
<protein>
    <recommendedName>
        <fullName evidence="5">Glycosyltransferase 2-like domain-containing protein</fullName>
    </recommendedName>
</protein>
<feature type="domain" description="Glycosyltransferase 2-like" evidence="5">
    <location>
        <begin position="4"/>
        <end position="126"/>
    </location>
</feature>
<dbReference type="Proteomes" id="UP000034329">
    <property type="component" value="Unassembled WGS sequence"/>
</dbReference>
<evidence type="ECO:0000256" key="4">
    <source>
        <dbReference type="SAM" id="Phobius"/>
    </source>
</evidence>
<gene>
    <name evidence="6" type="ORF">UX13_C0052G0002</name>
</gene>
<dbReference type="Pfam" id="PF00535">
    <property type="entry name" value="Glycos_transf_2"/>
    <property type="match status" value="1"/>
</dbReference>
<sequence length="304" mass="34429">MNISICITVLNEESSIGKLLDSLLNQTKKADEIIIVDGGSKDKTIEIINHYQRRFGHIKLLKEKCTRARGRNLGVEIAKNKIIAVTDAGCVAWNNWLENLTAPFANEGVDVSAGFYKMKAKDLFQKAESVFLGTLPQDFDITFLPSTRSIAFRKSVWEKIGGFPEEKENSAEDTYFNYNAVKLGVKYARVKSAVVEWGMPDTIYEFFKKIQTYAKWDARTNIYLFPKKGLASHNIKALFVLLRYLIGLSLLILGYRFNTLPYLFIGLFAYLIFAFRKAGRWGILLQFVSDFGVMSGFISGTFGK</sequence>
<dbReference type="PANTHER" id="PTHR43630:SF1">
    <property type="entry name" value="POLY-BETA-1,6-N-ACETYL-D-GLUCOSAMINE SYNTHASE"/>
    <property type="match status" value="1"/>
</dbReference>
<name>A0A0G1QJX6_9BACT</name>
<proteinExistence type="inferred from homology"/>
<keyword evidence="4" id="KW-0472">Membrane</keyword>
<comment type="caution">
    <text evidence="6">The sequence shown here is derived from an EMBL/GenBank/DDBJ whole genome shotgun (WGS) entry which is preliminary data.</text>
</comment>
<dbReference type="InterPro" id="IPR001173">
    <property type="entry name" value="Glyco_trans_2-like"/>
</dbReference>